<proteinExistence type="predicted"/>
<keyword evidence="1" id="KW-0472">Membrane</keyword>
<comment type="caution">
    <text evidence="2">The sequence shown here is derived from an EMBL/GenBank/DDBJ whole genome shotgun (WGS) entry which is preliminary data.</text>
</comment>
<accession>A0ABP1N3B9</accession>
<dbReference type="Proteomes" id="UP001642520">
    <property type="component" value="Unassembled WGS sequence"/>
</dbReference>
<gene>
    <name evidence="2" type="ORF">XYLVIOL_LOCUS1611</name>
</gene>
<evidence type="ECO:0000256" key="1">
    <source>
        <dbReference type="SAM" id="Phobius"/>
    </source>
</evidence>
<feature type="transmembrane region" description="Helical" evidence="1">
    <location>
        <begin position="131"/>
        <end position="147"/>
    </location>
</feature>
<evidence type="ECO:0000313" key="2">
    <source>
        <dbReference type="EMBL" id="CAL7935470.1"/>
    </source>
</evidence>
<evidence type="ECO:0000313" key="3">
    <source>
        <dbReference type="Proteomes" id="UP001642520"/>
    </source>
</evidence>
<dbReference type="EMBL" id="CAXAJV020001284">
    <property type="protein sequence ID" value="CAL7935470.1"/>
    <property type="molecule type" value="Genomic_DNA"/>
</dbReference>
<reference evidence="2 3" key="1">
    <citation type="submission" date="2024-08" db="EMBL/GenBank/DDBJ databases">
        <authorList>
            <person name="Will J Nash"/>
            <person name="Angela Man"/>
            <person name="Seanna McTaggart"/>
            <person name="Kendall Baker"/>
            <person name="Tom Barker"/>
            <person name="Leah Catchpole"/>
            <person name="Alex Durrant"/>
            <person name="Karim Gharbi"/>
            <person name="Naomi Irish"/>
            <person name="Gemy Kaithakottil"/>
            <person name="Debby Ku"/>
            <person name="Aaliyah Providence"/>
            <person name="Felix Shaw"/>
            <person name="David Swarbreck"/>
            <person name="Chris Watkins"/>
            <person name="Ann M. McCartney"/>
            <person name="Giulio Formenti"/>
            <person name="Alice Mouton"/>
            <person name="Noel Vella"/>
            <person name="Bjorn M von Reumont"/>
            <person name="Adriana Vella"/>
            <person name="Wilfried Haerty"/>
        </authorList>
    </citation>
    <scope>NUCLEOTIDE SEQUENCE [LARGE SCALE GENOMIC DNA]</scope>
</reference>
<keyword evidence="3" id="KW-1185">Reference proteome</keyword>
<protein>
    <submittedName>
        <fullName evidence="2">Uncharacterized protein</fullName>
    </submittedName>
</protein>
<organism evidence="2 3">
    <name type="scientific">Xylocopa violacea</name>
    <name type="common">Violet carpenter bee</name>
    <name type="synonym">Apis violacea</name>
    <dbReference type="NCBI Taxonomy" id="135666"/>
    <lineage>
        <taxon>Eukaryota</taxon>
        <taxon>Metazoa</taxon>
        <taxon>Ecdysozoa</taxon>
        <taxon>Arthropoda</taxon>
        <taxon>Hexapoda</taxon>
        <taxon>Insecta</taxon>
        <taxon>Pterygota</taxon>
        <taxon>Neoptera</taxon>
        <taxon>Endopterygota</taxon>
        <taxon>Hymenoptera</taxon>
        <taxon>Apocrita</taxon>
        <taxon>Aculeata</taxon>
        <taxon>Apoidea</taxon>
        <taxon>Anthophila</taxon>
        <taxon>Apidae</taxon>
        <taxon>Xylocopa</taxon>
        <taxon>Xylocopa</taxon>
    </lineage>
</organism>
<keyword evidence="1" id="KW-0812">Transmembrane</keyword>
<sequence>MIEKARDKKVLLPSGFLSTLSNVTITLSHTVLITADTNLKYVLRYTFHRRFIVCISLLGHRGNSRRGAVPSQSALRLRSLIGKKKFSRRFPAPNRNRFSINEYALNGIPFRLTCWACFPIGTEQRGRGTRIVYLINTALILSIWLLSQRQLFNSLID</sequence>
<keyword evidence="1" id="KW-1133">Transmembrane helix</keyword>
<name>A0ABP1N3B9_XYLVO</name>